<accession>A0AAV5RYA5</accession>
<keyword evidence="5" id="KW-0175">Coiled coil</keyword>
<dbReference type="Pfam" id="PF13015">
    <property type="entry name" value="PRKCSH_1"/>
    <property type="match status" value="1"/>
</dbReference>
<dbReference type="GO" id="GO:0017177">
    <property type="term" value="C:glucosidase II complex"/>
    <property type="evidence" value="ECO:0007669"/>
    <property type="project" value="TreeGrafter"/>
</dbReference>
<dbReference type="EMBL" id="BTGD01000008">
    <property type="protein sequence ID" value="GMM56418.1"/>
    <property type="molecule type" value="Genomic_DNA"/>
</dbReference>
<name>A0AAV5RYA5_MAUHU</name>
<feature type="coiled-coil region" evidence="5">
    <location>
        <begin position="445"/>
        <end position="479"/>
    </location>
</feature>
<evidence type="ECO:0000256" key="1">
    <source>
        <dbReference type="ARBA" id="ARBA00022387"/>
    </source>
</evidence>
<keyword evidence="2 6" id="KW-0732">Signal</keyword>
<dbReference type="InterPro" id="IPR039794">
    <property type="entry name" value="Gtb1-like"/>
</dbReference>
<proteinExistence type="predicted"/>
<protein>
    <recommendedName>
        <fullName evidence="1">Glucosidase 2 subunit beta</fullName>
    </recommendedName>
</protein>
<gene>
    <name evidence="8" type="ORF">DAKH74_030340</name>
</gene>
<feature type="domain" description="MRH" evidence="7">
    <location>
        <begin position="582"/>
        <end position="670"/>
    </location>
</feature>
<dbReference type="PANTHER" id="PTHR12630">
    <property type="entry name" value="N-LINKED OLIGOSACCHARIDE PROCESSING"/>
    <property type="match status" value="1"/>
</dbReference>
<dbReference type="PANTHER" id="PTHR12630:SF1">
    <property type="entry name" value="GLUCOSIDASE 2 SUBUNIT BETA"/>
    <property type="match status" value="1"/>
</dbReference>
<reference evidence="8 9" key="1">
    <citation type="journal article" date="2023" name="Elife">
        <title>Identification of key yeast species and microbe-microbe interactions impacting larval growth of Drosophila in the wild.</title>
        <authorList>
            <person name="Mure A."/>
            <person name="Sugiura Y."/>
            <person name="Maeda R."/>
            <person name="Honda K."/>
            <person name="Sakurai N."/>
            <person name="Takahashi Y."/>
            <person name="Watada M."/>
            <person name="Katoh T."/>
            <person name="Gotoh A."/>
            <person name="Gotoh Y."/>
            <person name="Taniguchi I."/>
            <person name="Nakamura K."/>
            <person name="Hayashi T."/>
            <person name="Katayama T."/>
            <person name="Uemura T."/>
            <person name="Hattori Y."/>
        </authorList>
    </citation>
    <scope>NUCLEOTIDE SEQUENCE [LARGE SCALE GENOMIC DNA]</scope>
    <source>
        <strain evidence="8 9">KH-74</strain>
    </source>
</reference>
<dbReference type="Proteomes" id="UP001377567">
    <property type="component" value="Unassembled WGS sequence"/>
</dbReference>
<feature type="chain" id="PRO_5043809015" description="Glucosidase 2 subunit beta" evidence="6">
    <location>
        <begin position="20"/>
        <end position="677"/>
    </location>
</feature>
<dbReference type="InterPro" id="IPR036607">
    <property type="entry name" value="PRKCSH"/>
</dbReference>
<sequence>MKVQHTLCWALPFFQFADAKVVGVSPEEQALYNTNKAGQWACLSNPDILLSPSQINDGICDCPDGSDEPGTSACVDTLESRLFYCENAGFKPRYIRGSLVNDGVCDCCDCSDEPGIEGMNVCKDLAKIFSAIAKVETQNYKSGQAKLKVHLEEFQIPLKLDEASTFNSTEQAILEEDIEALNDEMESLKNLLKKSKQNFYSKLEIENPSLLHFEKIDLNYLTTELKEVYGRIETTSRAYMTLMKILKELYMTYTEAQNDRVVNKNMDEFDVMMSRPEMKKVVADPDTDVEQLSQLLDYFNDELPAIFWDMESEFPADYVIKKAKFVMAMVDGKVNYMETLRDYIKEFAPLMADIAENYNVNFQDASVLSAVEAFDKYISQYSDITEGEKYELPQKFITEFNNLVDVIEQDVPELLADMEEGADTLNTGKGHKIGNLQARDADSPYGTLSTDLESLKEQIDKYENDIHSLAKDLKEKNTERDILLKLEEQETLLSQESGLTPEERATLKQATELVERMDDSSSTIVDTLDNYVYEISLNPLTPGAIFQREDKEHGSVVRIGTLSQLHLDKKANIAKFADHIKLEYSDDDIITHLFNESVTVGERSYLFDHLEEINSGLVFEYTNGEKCWNGPQRSAKLFMKCSDKFGIQNVYEKTKCSYIIEASGPLGCNLEYSNAAN</sequence>
<evidence type="ECO:0000313" key="9">
    <source>
        <dbReference type="Proteomes" id="UP001377567"/>
    </source>
</evidence>
<dbReference type="InterPro" id="IPR028146">
    <property type="entry name" value="PRKCSH_N"/>
</dbReference>
<feature type="coiled-coil region" evidence="5">
    <location>
        <begin position="171"/>
        <end position="198"/>
    </location>
</feature>
<evidence type="ECO:0000256" key="3">
    <source>
        <dbReference type="ARBA" id="ARBA00022824"/>
    </source>
</evidence>
<keyword evidence="4" id="KW-1015">Disulfide bond</keyword>
<dbReference type="PROSITE" id="PS51914">
    <property type="entry name" value="MRH"/>
    <property type="match status" value="1"/>
</dbReference>
<feature type="signal peptide" evidence="6">
    <location>
        <begin position="1"/>
        <end position="19"/>
    </location>
</feature>
<evidence type="ECO:0000313" key="8">
    <source>
        <dbReference type="EMBL" id="GMM56418.1"/>
    </source>
</evidence>
<keyword evidence="3" id="KW-0256">Endoplasmic reticulum</keyword>
<evidence type="ECO:0000259" key="7">
    <source>
        <dbReference type="PROSITE" id="PS51914"/>
    </source>
</evidence>
<dbReference type="SUPFAM" id="SSF50911">
    <property type="entry name" value="Mannose 6-phosphate receptor domain"/>
    <property type="match status" value="1"/>
</dbReference>
<dbReference type="Gene3D" id="2.70.130.10">
    <property type="entry name" value="Mannose-6-phosphate receptor binding domain"/>
    <property type="match status" value="1"/>
</dbReference>
<evidence type="ECO:0000256" key="2">
    <source>
        <dbReference type="ARBA" id="ARBA00022729"/>
    </source>
</evidence>
<dbReference type="InterPro" id="IPR009011">
    <property type="entry name" value="Man6P_isomerase_rcpt-bd_dom_sf"/>
</dbReference>
<dbReference type="Pfam" id="PF12999">
    <property type="entry name" value="PRKCSH-like"/>
    <property type="match status" value="1"/>
</dbReference>
<dbReference type="InterPro" id="IPR044865">
    <property type="entry name" value="MRH_dom"/>
</dbReference>
<dbReference type="GO" id="GO:0006491">
    <property type="term" value="P:N-glycan processing"/>
    <property type="evidence" value="ECO:0007669"/>
    <property type="project" value="TreeGrafter"/>
</dbReference>
<dbReference type="AlphaFoldDB" id="A0AAV5RYA5"/>
<evidence type="ECO:0000256" key="4">
    <source>
        <dbReference type="ARBA" id="ARBA00023157"/>
    </source>
</evidence>
<evidence type="ECO:0000256" key="5">
    <source>
        <dbReference type="SAM" id="Coils"/>
    </source>
</evidence>
<keyword evidence="9" id="KW-1185">Reference proteome</keyword>
<comment type="caution">
    <text evidence="8">The sequence shown here is derived from an EMBL/GenBank/DDBJ whole genome shotgun (WGS) entry which is preliminary data.</text>
</comment>
<organism evidence="8 9">
    <name type="scientific">Maudiozyma humilis</name>
    <name type="common">Sour dough yeast</name>
    <name type="synonym">Kazachstania humilis</name>
    <dbReference type="NCBI Taxonomy" id="51915"/>
    <lineage>
        <taxon>Eukaryota</taxon>
        <taxon>Fungi</taxon>
        <taxon>Dikarya</taxon>
        <taxon>Ascomycota</taxon>
        <taxon>Saccharomycotina</taxon>
        <taxon>Saccharomycetes</taxon>
        <taxon>Saccharomycetales</taxon>
        <taxon>Saccharomycetaceae</taxon>
        <taxon>Maudiozyma</taxon>
    </lineage>
</organism>
<evidence type="ECO:0000256" key="6">
    <source>
        <dbReference type="SAM" id="SignalP"/>
    </source>
</evidence>